<dbReference type="Proteomes" id="UP001500305">
    <property type="component" value="Unassembled WGS sequence"/>
</dbReference>
<accession>A0ABN3DEW0</accession>
<keyword evidence="3" id="KW-1185">Reference proteome</keyword>
<dbReference type="EMBL" id="BAAATR010000002">
    <property type="protein sequence ID" value="GAA2228143.1"/>
    <property type="molecule type" value="Genomic_DNA"/>
</dbReference>
<organism evidence="2 3">
    <name type="scientific">Kitasatospora cystarginea</name>
    <dbReference type="NCBI Taxonomy" id="58350"/>
    <lineage>
        <taxon>Bacteria</taxon>
        <taxon>Bacillati</taxon>
        <taxon>Actinomycetota</taxon>
        <taxon>Actinomycetes</taxon>
        <taxon>Kitasatosporales</taxon>
        <taxon>Streptomycetaceae</taxon>
        <taxon>Kitasatospora</taxon>
    </lineage>
</organism>
<comment type="caution">
    <text evidence="2">The sequence shown here is derived from an EMBL/GenBank/DDBJ whole genome shotgun (WGS) entry which is preliminary data.</text>
</comment>
<evidence type="ECO:0000313" key="3">
    <source>
        <dbReference type="Proteomes" id="UP001500305"/>
    </source>
</evidence>
<proteinExistence type="predicted"/>
<feature type="compositionally biased region" description="Basic residues" evidence="1">
    <location>
        <begin position="128"/>
        <end position="142"/>
    </location>
</feature>
<sequence length="142" mass="15711">MASPPPDVATVTTRFCPRRSRRPDAQRSAGDSLLLDAGFTFGSGSDRHERAGAGARLRGVVRRIPAMPLLAWRLAWREDRCALLWEVSAEVGRGRCGVVEQVPRTLRDQRARALKHPGSESACGNRRAPGRRWRRPGARSGF</sequence>
<protein>
    <submittedName>
        <fullName evidence="2">Uncharacterized protein</fullName>
    </submittedName>
</protein>
<feature type="region of interest" description="Disordered" evidence="1">
    <location>
        <begin position="1"/>
        <end position="29"/>
    </location>
</feature>
<evidence type="ECO:0000313" key="2">
    <source>
        <dbReference type="EMBL" id="GAA2228143.1"/>
    </source>
</evidence>
<reference evidence="2 3" key="1">
    <citation type="journal article" date="2019" name="Int. J. Syst. Evol. Microbiol.">
        <title>The Global Catalogue of Microorganisms (GCM) 10K type strain sequencing project: providing services to taxonomists for standard genome sequencing and annotation.</title>
        <authorList>
            <consortium name="The Broad Institute Genomics Platform"/>
            <consortium name="The Broad Institute Genome Sequencing Center for Infectious Disease"/>
            <person name="Wu L."/>
            <person name="Ma J."/>
        </authorList>
    </citation>
    <scope>NUCLEOTIDE SEQUENCE [LARGE SCALE GENOMIC DNA]</scope>
    <source>
        <strain evidence="2 3">JCM 7356</strain>
    </source>
</reference>
<evidence type="ECO:0000256" key="1">
    <source>
        <dbReference type="SAM" id="MobiDB-lite"/>
    </source>
</evidence>
<feature type="region of interest" description="Disordered" evidence="1">
    <location>
        <begin position="112"/>
        <end position="142"/>
    </location>
</feature>
<name>A0ABN3DEW0_9ACTN</name>
<gene>
    <name evidence="2" type="ORF">GCM10010430_04680</name>
</gene>